<sequence length="1089" mass="120845">MNYLRGALNAASQYYRDINPSTLTGAIDVIVVRRAGQGEDGADELACSPFHVRFGKWQVLRPVDKKVTVCINGREIPFNMKIGDAGEAFFVFETDDDVPEDLITSPILSAMNLGQSSEDLQFNVSNSRPGQNGDDYRREPDPFQLDSPTSSKAQLQESPTSAKTQDDYSHTLESGDISDGGSDDTGSLKLSGMLGRSSGLGKAVIRAVIETERDERHRIQDKATAAHNAAMRTYQGLLGNEERGDEVLPRMRDGEGDPPKIVYSHDMVYDTAGYHSRAPSTEAVMNETGQRLSDATTREETDDYDSYEGPSTPRSSDLSIDHTPSRTPDTSRSPSPDYQYDGLPKHKKHVSISALRASSEPPEADAPSEGSPPMYSWEWGAFPTPSPLNTTFSPQREPLDAHRSVSVPPFLDTEVDPTHLPQIRTQNILPSPPPSPTTQGPSRLFFADGVELSADENNGRRFLVVIGKRTYEFELSINEELAKEGPTGDETLDKRRFREGQVSFRRFMKFPAVVRDGNLVMKWNERYITRCDGSPLLDALVKWRETALARPANAKALEEEEPLSSEDERPPETKEQPKKSSSSWVRWWRSSRTDSAPAKPEPEKLSVPRERSWDRDLEREGASVRPGLAAFASAPVSARSDSGPVPFPSVSISTSSSSSSDHTVSGRTRYAKTLRLTSDQLKQLDLKPGKNSITFSLSDSGETACTASIFLWESTDSVVVSDIDGTITKSDALGHIYTMIGRDWTHIGVAKLYTDICRNGYRIMYLTSRAIGQADSTRYYLKGINQNNYQLPEGPVIMSPDRLMASFHREVILRKPEVFKMACLRDIQRLFGDGTNPFYAGFGNRITDALSYRSVNISSQRIFTIDSTGEVKMELLEVAGYKSSYIHLTDLVDQMFPPIHQKSDPEFSDLNYWKTPVPEFELPDLSPPSPTLSARSDTTSASTFQRIRNFSLRGGSRPPPYTAPEPATTSNNNGPGYDRLSNRQTRSTESFTGGSGIYERETSQERKARHRLSMESIPGSLSGSQVGFNDFDEEEENNLEDEHSDGDDGSEFEVGDEYEANEADPEEAAEEEFDDDLLATGEMESVPFL</sequence>
<keyword evidence="4" id="KW-0597">Phosphoprotein</keyword>
<evidence type="ECO:0000313" key="9">
    <source>
        <dbReference type="Proteomes" id="UP000217199"/>
    </source>
</evidence>
<feature type="compositionally biased region" description="Low complexity" evidence="6">
    <location>
        <begin position="325"/>
        <end position="337"/>
    </location>
</feature>
<dbReference type="EC" id="3.1.3.4" evidence="3"/>
<evidence type="ECO:0000256" key="3">
    <source>
        <dbReference type="ARBA" id="ARBA00012638"/>
    </source>
</evidence>
<feature type="compositionally biased region" description="Polar residues" evidence="6">
    <location>
        <begin position="982"/>
        <end position="992"/>
    </location>
</feature>
<comment type="cofactor">
    <cofactor evidence="1">
        <name>Mg(2+)</name>
        <dbReference type="ChEBI" id="CHEBI:18420"/>
    </cofactor>
</comment>
<evidence type="ECO:0000256" key="2">
    <source>
        <dbReference type="ARBA" id="ARBA00005476"/>
    </source>
</evidence>
<keyword evidence="9" id="KW-1185">Reference proteome</keyword>
<dbReference type="InParanoid" id="A0A286UNM2"/>
<dbReference type="GO" id="GO:0009062">
    <property type="term" value="P:fatty acid catabolic process"/>
    <property type="evidence" value="ECO:0007669"/>
    <property type="project" value="TreeGrafter"/>
</dbReference>
<feature type="compositionally biased region" description="Polar residues" evidence="6">
    <location>
        <begin position="146"/>
        <end position="163"/>
    </location>
</feature>
<dbReference type="Pfam" id="PF04571">
    <property type="entry name" value="Lipin_N"/>
    <property type="match status" value="1"/>
</dbReference>
<dbReference type="Proteomes" id="UP000217199">
    <property type="component" value="Unassembled WGS sequence"/>
</dbReference>
<dbReference type="InterPro" id="IPR026058">
    <property type="entry name" value="LIPIN"/>
</dbReference>
<reference evidence="8 9" key="1">
    <citation type="journal article" date="2017" name="Mol. Ecol.">
        <title>Comparative and population genomic landscape of Phellinus noxius: A hypervariable fungus causing root rot in trees.</title>
        <authorList>
            <person name="Chung C.L."/>
            <person name="Lee T.J."/>
            <person name="Akiba M."/>
            <person name="Lee H.H."/>
            <person name="Kuo T.H."/>
            <person name="Liu D."/>
            <person name="Ke H.M."/>
            <person name="Yokoi T."/>
            <person name="Roa M.B."/>
            <person name="Lu M.J."/>
            <person name="Chang Y.Y."/>
            <person name="Ann P.J."/>
            <person name="Tsai J.N."/>
            <person name="Chen C.Y."/>
            <person name="Tzean S.S."/>
            <person name="Ota Y."/>
            <person name="Hattori T."/>
            <person name="Sahashi N."/>
            <person name="Liou R.F."/>
            <person name="Kikuchi T."/>
            <person name="Tsai I.J."/>
        </authorList>
    </citation>
    <scope>NUCLEOTIDE SEQUENCE [LARGE SCALE GENOMIC DNA]</scope>
    <source>
        <strain evidence="8 9">FFPRI411160</strain>
    </source>
</reference>
<dbReference type="Pfam" id="PF08235">
    <property type="entry name" value="LNS2"/>
    <property type="match status" value="1"/>
</dbReference>
<keyword evidence="5" id="KW-0378">Hydrolase</keyword>
<dbReference type="InterPro" id="IPR031315">
    <property type="entry name" value="LNS2/PITP"/>
</dbReference>
<evidence type="ECO:0000256" key="6">
    <source>
        <dbReference type="SAM" id="MobiDB-lite"/>
    </source>
</evidence>
<organism evidence="8 9">
    <name type="scientific">Pyrrhoderma noxium</name>
    <dbReference type="NCBI Taxonomy" id="2282107"/>
    <lineage>
        <taxon>Eukaryota</taxon>
        <taxon>Fungi</taxon>
        <taxon>Dikarya</taxon>
        <taxon>Basidiomycota</taxon>
        <taxon>Agaricomycotina</taxon>
        <taxon>Agaricomycetes</taxon>
        <taxon>Hymenochaetales</taxon>
        <taxon>Hymenochaetaceae</taxon>
        <taxon>Pyrrhoderma</taxon>
    </lineage>
</organism>
<gene>
    <name evidence="8" type="ORF">PNOK_0383400</name>
</gene>
<dbReference type="InterPro" id="IPR007651">
    <property type="entry name" value="Lipin_N"/>
</dbReference>
<feature type="compositionally biased region" description="Low complexity" evidence="6">
    <location>
        <begin position="174"/>
        <end position="193"/>
    </location>
</feature>
<dbReference type="GO" id="GO:0005634">
    <property type="term" value="C:nucleus"/>
    <property type="evidence" value="ECO:0007669"/>
    <property type="project" value="UniProtKB-ARBA"/>
</dbReference>
<dbReference type="PANTHER" id="PTHR12181:SF12">
    <property type="entry name" value="PHOSPHATIDATE PHOSPHATASE"/>
    <property type="match status" value="1"/>
</dbReference>
<dbReference type="STRING" id="2282107.A0A286UNM2"/>
<name>A0A286UNM2_9AGAM</name>
<comment type="caution">
    <text evidence="8">The sequence shown here is derived from an EMBL/GenBank/DDBJ whole genome shotgun (WGS) entry which is preliminary data.</text>
</comment>
<dbReference type="Gene3D" id="3.40.50.1000">
    <property type="entry name" value="HAD superfamily/HAD-like"/>
    <property type="match status" value="1"/>
</dbReference>
<evidence type="ECO:0000259" key="7">
    <source>
        <dbReference type="SMART" id="SM00775"/>
    </source>
</evidence>
<evidence type="ECO:0000256" key="1">
    <source>
        <dbReference type="ARBA" id="ARBA00001946"/>
    </source>
</evidence>
<feature type="region of interest" description="Disordered" evidence="6">
    <location>
        <begin position="921"/>
        <end position="1089"/>
    </location>
</feature>
<accession>A0A286UNM2</accession>
<dbReference type="GO" id="GO:0008195">
    <property type="term" value="F:phosphatidate phosphatase activity"/>
    <property type="evidence" value="ECO:0007669"/>
    <property type="project" value="UniProtKB-EC"/>
</dbReference>
<feature type="region of interest" description="Disordered" evidence="6">
    <location>
        <begin position="278"/>
        <end position="374"/>
    </location>
</feature>
<dbReference type="Pfam" id="PF16876">
    <property type="entry name" value="Lipin_mid"/>
    <property type="match status" value="1"/>
</dbReference>
<dbReference type="EMBL" id="NBII01000003">
    <property type="protein sequence ID" value="PAV21207.1"/>
    <property type="molecule type" value="Genomic_DNA"/>
</dbReference>
<protein>
    <recommendedName>
        <fullName evidence="3">phosphatidate phosphatase</fullName>
        <ecNumber evidence="3">3.1.3.4</ecNumber>
    </recommendedName>
</protein>
<feature type="region of interest" description="Disordered" evidence="6">
    <location>
        <begin position="121"/>
        <end position="193"/>
    </location>
</feature>
<comment type="similarity">
    <text evidence="2">Belongs to the lipin family.</text>
</comment>
<dbReference type="InterPro" id="IPR023214">
    <property type="entry name" value="HAD_sf"/>
</dbReference>
<dbReference type="PANTHER" id="PTHR12181">
    <property type="entry name" value="LIPIN"/>
    <property type="match status" value="1"/>
</dbReference>
<feature type="compositionally biased region" description="Polar residues" evidence="6">
    <location>
        <begin position="121"/>
        <end position="130"/>
    </location>
</feature>
<feature type="compositionally biased region" description="Low complexity" evidence="6">
    <location>
        <begin position="580"/>
        <end position="590"/>
    </location>
</feature>
<dbReference type="SMART" id="SM00775">
    <property type="entry name" value="LNS2"/>
    <property type="match status" value="1"/>
</dbReference>
<dbReference type="GO" id="GO:0019432">
    <property type="term" value="P:triglyceride biosynthetic process"/>
    <property type="evidence" value="ECO:0007669"/>
    <property type="project" value="TreeGrafter"/>
</dbReference>
<evidence type="ECO:0000256" key="5">
    <source>
        <dbReference type="ARBA" id="ARBA00022801"/>
    </source>
</evidence>
<feature type="compositionally biased region" description="Basic and acidic residues" evidence="6">
    <location>
        <begin position="566"/>
        <end position="578"/>
    </location>
</feature>
<dbReference type="FunFam" id="3.40.50.1000:FF:000063">
    <property type="entry name" value="Nuclear elongation and deformation protein"/>
    <property type="match status" value="1"/>
</dbReference>
<dbReference type="InterPro" id="IPR013209">
    <property type="entry name" value="LNS2"/>
</dbReference>
<proteinExistence type="inferred from homology"/>
<dbReference type="AlphaFoldDB" id="A0A286UNM2"/>
<dbReference type="FunCoup" id="A0A286UNM2">
    <property type="interactions" value="269"/>
</dbReference>
<feature type="region of interest" description="Disordered" evidence="6">
    <location>
        <begin position="235"/>
        <end position="260"/>
    </location>
</feature>
<dbReference type="SUPFAM" id="SSF56784">
    <property type="entry name" value="HAD-like"/>
    <property type="match status" value="1"/>
</dbReference>
<feature type="compositionally biased region" description="Polar residues" evidence="6">
    <location>
        <begin position="934"/>
        <end position="948"/>
    </location>
</feature>
<feature type="compositionally biased region" description="Basic and acidic residues" evidence="6">
    <location>
        <begin position="240"/>
        <end position="258"/>
    </location>
</feature>
<dbReference type="OrthoDB" id="4567at2759"/>
<evidence type="ECO:0000313" key="8">
    <source>
        <dbReference type="EMBL" id="PAV21207.1"/>
    </source>
</evidence>
<evidence type="ECO:0000256" key="4">
    <source>
        <dbReference type="ARBA" id="ARBA00022553"/>
    </source>
</evidence>
<dbReference type="InterPro" id="IPR031703">
    <property type="entry name" value="Lipin_mid"/>
</dbReference>
<feature type="compositionally biased region" description="Basic and acidic residues" evidence="6">
    <location>
        <begin position="600"/>
        <end position="620"/>
    </location>
</feature>
<feature type="domain" description="LNS2/PITP" evidence="7">
    <location>
        <begin position="718"/>
        <end position="874"/>
    </location>
</feature>
<feature type="compositionally biased region" description="Acidic residues" evidence="6">
    <location>
        <begin position="1030"/>
        <end position="1077"/>
    </location>
</feature>
<dbReference type="InterPro" id="IPR036412">
    <property type="entry name" value="HAD-like_sf"/>
</dbReference>
<feature type="region of interest" description="Disordered" evidence="6">
    <location>
        <begin position="552"/>
        <end position="620"/>
    </location>
</feature>